<evidence type="ECO:0000313" key="1">
    <source>
        <dbReference type="EMBL" id="CDC05789.1"/>
    </source>
</evidence>
<comment type="caution">
    <text evidence="1">The sequence shown here is derived from an EMBL/GenBank/DDBJ whole genome shotgun (WGS) entry which is preliminary data.</text>
</comment>
<reference evidence="1" key="1">
    <citation type="submission" date="2012-11" db="EMBL/GenBank/DDBJ databases">
        <title>Dependencies among metagenomic species, viruses, plasmids and units of genetic variation.</title>
        <authorList>
            <person name="Nielsen H.B."/>
            <person name="Almeida M."/>
            <person name="Juncker A.S."/>
            <person name="Rasmussen S."/>
            <person name="Li J."/>
            <person name="Sunagawa S."/>
            <person name="Plichta D."/>
            <person name="Gautier L."/>
            <person name="Le Chatelier E."/>
            <person name="Peletier E."/>
            <person name="Bonde I."/>
            <person name="Nielsen T."/>
            <person name="Manichanh C."/>
            <person name="Arumugam M."/>
            <person name="Batto J."/>
            <person name="Santos M.B.Q.D."/>
            <person name="Blom N."/>
            <person name="Borruel N."/>
            <person name="Burgdorf K.S."/>
            <person name="Boumezbeur F."/>
            <person name="Casellas F."/>
            <person name="Dore J."/>
            <person name="Guarner F."/>
            <person name="Hansen T."/>
            <person name="Hildebrand F."/>
            <person name="Kaas R.S."/>
            <person name="Kennedy S."/>
            <person name="Kristiansen K."/>
            <person name="Kultima J.R."/>
            <person name="Leonard P."/>
            <person name="Levenez F."/>
            <person name="Lund O."/>
            <person name="Moumen B."/>
            <person name="Le Paslier D."/>
            <person name="Pons N."/>
            <person name="Pedersen O."/>
            <person name="Prifti E."/>
            <person name="Qin J."/>
            <person name="Raes J."/>
            <person name="Tap J."/>
            <person name="Tims S."/>
            <person name="Ussery D.W."/>
            <person name="Yamada T."/>
            <person name="MetaHit consortium"/>
            <person name="Renault P."/>
            <person name="Sicheritz-Ponten T."/>
            <person name="Bork P."/>
            <person name="Wang J."/>
            <person name="Brunak S."/>
            <person name="Ehrlich S.D."/>
        </authorList>
    </citation>
    <scope>NUCLEOTIDE SEQUENCE [LARGE SCALE GENOMIC DNA]</scope>
</reference>
<dbReference type="EMBL" id="CBEP010000128">
    <property type="protein sequence ID" value="CDC05789.1"/>
    <property type="molecule type" value="Genomic_DNA"/>
</dbReference>
<dbReference type="InterPro" id="IPR006437">
    <property type="entry name" value="Phage_terminase_lsu"/>
</dbReference>
<name>R6NBU9_9FIRM</name>
<accession>R6NBU9</accession>
<evidence type="ECO:0000313" key="2">
    <source>
        <dbReference type="Proteomes" id="UP000018168"/>
    </source>
</evidence>
<protein>
    <submittedName>
        <fullName evidence="1">Phage terminase large subunit PBSX family</fullName>
    </submittedName>
</protein>
<dbReference type="Gene3D" id="3.30.420.280">
    <property type="match status" value="1"/>
</dbReference>
<proteinExistence type="predicted"/>
<dbReference type="NCBIfam" id="TIGR01547">
    <property type="entry name" value="phage_term_2"/>
    <property type="match status" value="1"/>
</dbReference>
<dbReference type="Proteomes" id="UP000018168">
    <property type="component" value="Unassembled WGS sequence"/>
</dbReference>
<organism evidence="1 2">
    <name type="scientific">[Clostridium] leptum CAG:27</name>
    <dbReference type="NCBI Taxonomy" id="1263068"/>
    <lineage>
        <taxon>Bacteria</taxon>
        <taxon>Bacillati</taxon>
        <taxon>Bacillota</taxon>
        <taxon>Clostridia</taxon>
        <taxon>Eubacteriales</taxon>
        <taxon>Oscillospiraceae</taxon>
        <taxon>Oscillospiraceae incertae sedis</taxon>
    </lineage>
</organism>
<gene>
    <name evidence="1" type="ORF">BN578_00013</name>
</gene>
<dbReference type="InterPro" id="IPR027417">
    <property type="entry name" value="P-loop_NTPase"/>
</dbReference>
<dbReference type="AlphaFoldDB" id="R6NBU9"/>
<sequence length="405" mass="46661">MAEGLSNKQIQILTFSKTSYQALICDGAVRSGKTSVMSLAFIIWAMNEFNQRNFSICGKTVQSAVRNVITPLLSVRYLVKNRYQLSWSFTNHLLTVTRGRKTNYFYVFGGKDEGSAALIQGITLAGVLLDEVALMPRSFVEQALARCSVEGSRFWFNCNPDAPSHWFYQEWILCAGEKNALHLHFLMEDNPSLSPEVLERYYSLYSGVFYDRYIKGEWVRAEGLIYPMFRRDKHVTDSFPDNGEYYISIDYGTYNPFSAGLWLVTSEGIAYREKEYYYSGRKNALPKTDEEYYTDLENFAGDKYIERIIIDPSASSFITCIKRHGRFRVHHANNDVLEGIRNVATALNTGRLKFSPSCEDTIREFGSYSWDEKGESDKPIKENDHAMDDIRYFVNTVLRKKLHRS</sequence>
<dbReference type="Gene3D" id="3.40.50.300">
    <property type="entry name" value="P-loop containing nucleotide triphosphate hydrolases"/>
    <property type="match status" value="1"/>
</dbReference>
<dbReference type="Pfam" id="PF03237">
    <property type="entry name" value="Terminase_6N"/>
    <property type="match status" value="1"/>
</dbReference>